<feature type="transmembrane region" description="Helical" evidence="1">
    <location>
        <begin position="82"/>
        <end position="105"/>
    </location>
</feature>
<protein>
    <recommendedName>
        <fullName evidence="4">DUF975 domain-containing protein</fullName>
    </recommendedName>
</protein>
<dbReference type="EMBL" id="CP029480">
    <property type="protein sequence ID" value="AWV97381.1"/>
    <property type="molecule type" value="Genomic_DNA"/>
</dbReference>
<feature type="transmembrane region" description="Helical" evidence="1">
    <location>
        <begin position="18"/>
        <end position="35"/>
    </location>
</feature>
<sequence length="192" mass="21419">MNNLDIISKSRDLLSGKWIPAIAVVIIFSLISSLPNRVNENLSFIGLILGGPLNLGLAIFFQRTVRGQQSGIENLFDGFSNYLQSTIAFILVIVVVCIGFVLLIIPGIMMAMGLSQTFFIMADDNKISGIDAMKKSWEMMDGYKMKYFLLSLIHIGMMILGMLALIVGIFYALPIIYNSMALFYDKLKMKEL</sequence>
<organism evidence="2 3">
    <name type="scientific">Arcticibacterium luteifluviistationis</name>
    <dbReference type="NCBI Taxonomy" id="1784714"/>
    <lineage>
        <taxon>Bacteria</taxon>
        <taxon>Pseudomonadati</taxon>
        <taxon>Bacteroidota</taxon>
        <taxon>Cytophagia</taxon>
        <taxon>Cytophagales</taxon>
        <taxon>Leadbetterellaceae</taxon>
        <taxon>Arcticibacterium</taxon>
    </lineage>
</organism>
<dbReference type="PANTHER" id="PTHR40076">
    <property type="entry name" value="MEMBRANE PROTEIN-RELATED"/>
    <property type="match status" value="1"/>
</dbReference>
<dbReference type="InterPro" id="IPR010380">
    <property type="entry name" value="DUF975"/>
</dbReference>
<keyword evidence="1" id="KW-0812">Transmembrane</keyword>
<proteinExistence type="predicted"/>
<evidence type="ECO:0000313" key="2">
    <source>
        <dbReference type="EMBL" id="AWV97381.1"/>
    </source>
</evidence>
<feature type="transmembrane region" description="Helical" evidence="1">
    <location>
        <begin position="147"/>
        <end position="177"/>
    </location>
</feature>
<evidence type="ECO:0000256" key="1">
    <source>
        <dbReference type="SAM" id="Phobius"/>
    </source>
</evidence>
<dbReference type="AlphaFoldDB" id="A0A2Z4G869"/>
<keyword evidence="1" id="KW-1133">Transmembrane helix</keyword>
<evidence type="ECO:0008006" key="4">
    <source>
        <dbReference type="Google" id="ProtNLM"/>
    </source>
</evidence>
<reference evidence="2 3" key="1">
    <citation type="submission" date="2018-05" db="EMBL/GenBank/DDBJ databases">
        <title>Complete genome sequence of Arcticibacterium luteifluviistationis SM1504T, a cytophagaceae bacterium isolated from Arctic surface seawater.</title>
        <authorList>
            <person name="Li Y."/>
            <person name="Qin Q.-L."/>
        </authorList>
    </citation>
    <scope>NUCLEOTIDE SEQUENCE [LARGE SCALE GENOMIC DNA]</scope>
    <source>
        <strain evidence="2 3">SM1504</strain>
    </source>
</reference>
<accession>A0A2Z4G869</accession>
<keyword evidence="1" id="KW-0472">Membrane</keyword>
<keyword evidence="3" id="KW-1185">Reference proteome</keyword>
<dbReference type="PANTHER" id="PTHR40076:SF1">
    <property type="entry name" value="MEMBRANE PROTEIN"/>
    <property type="match status" value="1"/>
</dbReference>
<dbReference type="Proteomes" id="UP000249873">
    <property type="component" value="Chromosome"/>
</dbReference>
<feature type="transmembrane region" description="Helical" evidence="1">
    <location>
        <begin position="42"/>
        <end position="62"/>
    </location>
</feature>
<dbReference type="RefSeq" id="WP_111370483.1">
    <property type="nucleotide sequence ID" value="NZ_CP029480.1"/>
</dbReference>
<name>A0A2Z4G869_9BACT</name>
<evidence type="ECO:0000313" key="3">
    <source>
        <dbReference type="Proteomes" id="UP000249873"/>
    </source>
</evidence>
<gene>
    <name evidence="2" type="ORF">DJ013_04015</name>
</gene>
<dbReference type="Pfam" id="PF06161">
    <property type="entry name" value="DUF975"/>
    <property type="match status" value="1"/>
</dbReference>
<dbReference type="KEGG" id="als:DJ013_04015"/>
<dbReference type="OrthoDB" id="9784844at2"/>